<dbReference type="EMBL" id="BGPR01017313">
    <property type="protein sequence ID" value="GBN75744.1"/>
    <property type="molecule type" value="Genomic_DNA"/>
</dbReference>
<keyword evidence="2" id="KW-1185">Reference proteome</keyword>
<evidence type="ECO:0000313" key="1">
    <source>
        <dbReference type="EMBL" id="GBN75744.1"/>
    </source>
</evidence>
<gene>
    <name evidence="1" type="ORF">AVEN_14618_1</name>
</gene>
<proteinExistence type="predicted"/>
<accession>A0A4Y2RIZ1</accession>
<dbReference type="AlphaFoldDB" id="A0A4Y2RIZ1"/>
<dbReference type="Proteomes" id="UP000499080">
    <property type="component" value="Unassembled WGS sequence"/>
</dbReference>
<reference evidence="1 2" key="1">
    <citation type="journal article" date="2019" name="Sci. Rep.">
        <title>Orb-weaving spider Araneus ventricosus genome elucidates the spidroin gene catalogue.</title>
        <authorList>
            <person name="Kono N."/>
            <person name="Nakamura H."/>
            <person name="Ohtoshi R."/>
            <person name="Moran D.A.P."/>
            <person name="Shinohara A."/>
            <person name="Yoshida Y."/>
            <person name="Fujiwara M."/>
            <person name="Mori M."/>
            <person name="Tomita M."/>
            <person name="Arakawa K."/>
        </authorList>
    </citation>
    <scope>NUCLEOTIDE SEQUENCE [LARGE SCALE GENOMIC DNA]</scope>
</reference>
<protein>
    <submittedName>
        <fullName evidence="1">Uncharacterized protein</fullName>
    </submittedName>
</protein>
<evidence type="ECO:0000313" key="2">
    <source>
        <dbReference type="Proteomes" id="UP000499080"/>
    </source>
</evidence>
<organism evidence="1 2">
    <name type="scientific">Araneus ventricosus</name>
    <name type="common">Orbweaver spider</name>
    <name type="synonym">Epeira ventricosa</name>
    <dbReference type="NCBI Taxonomy" id="182803"/>
    <lineage>
        <taxon>Eukaryota</taxon>
        <taxon>Metazoa</taxon>
        <taxon>Ecdysozoa</taxon>
        <taxon>Arthropoda</taxon>
        <taxon>Chelicerata</taxon>
        <taxon>Arachnida</taxon>
        <taxon>Araneae</taxon>
        <taxon>Araneomorphae</taxon>
        <taxon>Entelegynae</taxon>
        <taxon>Araneoidea</taxon>
        <taxon>Araneidae</taxon>
        <taxon>Araneus</taxon>
    </lineage>
</organism>
<name>A0A4Y2RIZ1_ARAVE</name>
<comment type="caution">
    <text evidence="1">The sequence shown here is derived from an EMBL/GenBank/DDBJ whole genome shotgun (WGS) entry which is preliminary data.</text>
</comment>
<sequence length="142" mass="15870">MIQRAIGEPLSVGACLPPNRNNRKRWVDRVSSPTMGRTISTPAGRGVNRKNLTAPAWSKTIPNHEKNWGWLRIGPTRPGGSKNLLQKINPSTKSFQIHSSCIKGHLLADHRFFKDFSSLLSQKTEGRVIQDDARARVSVMEC</sequence>